<gene>
    <name evidence="1" type="ORF">F3Y22_tig00110013pilonHSYRG00291</name>
</gene>
<protein>
    <submittedName>
        <fullName evidence="1">Uncharacterized protein</fullName>
    </submittedName>
</protein>
<evidence type="ECO:0000313" key="2">
    <source>
        <dbReference type="Proteomes" id="UP000436088"/>
    </source>
</evidence>
<name>A0A6A3BUB5_HIBSY</name>
<dbReference type="Proteomes" id="UP000436088">
    <property type="component" value="Unassembled WGS sequence"/>
</dbReference>
<organism evidence="1 2">
    <name type="scientific">Hibiscus syriacus</name>
    <name type="common">Rose of Sharon</name>
    <dbReference type="NCBI Taxonomy" id="106335"/>
    <lineage>
        <taxon>Eukaryota</taxon>
        <taxon>Viridiplantae</taxon>
        <taxon>Streptophyta</taxon>
        <taxon>Embryophyta</taxon>
        <taxon>Tracheophyta</taxon>
        <taxon>Spermatophyta</taxon>
        <taxon>Magnoliopsida</taxon>
        <taxon>eudicotyledons</taxon>
        <taxon>Gunneridae</taxon>
        <taxon>Pentapetalae</taxon>
        <taxon>rosids</taxon>
        <taxon>malvids</taxon>
        <taxon>Malvales</taxon>
        <taxon>Malvaceae</taxon>
        <taxon>Malvoideae</taxon>
        <taxon>Hibiscus</taxon>
    </lineage>
</organism>
<accession>A0A6A3BUB5</accession>
<dbReference type="EMBL" id="VEPZ02000812">
    <property type="protein sequence ID" value="KAE8718469.1"/>
    <property type="molecule type" value="Genomic_DNA"/>
</dbReference>
<dbReference type="AlphaFoldDB" id="A0A6A3BUB5"/>
<evidence type="ECO:0000313" key="1">
    <source>
        <dbReference type="EMBL" id="KAE8718469.1"/>
    </source>
</evidence>
<sequence length="112" mass="12444">MTIAGLNGVEGTGYYFGPWGKHDIEEAQKLESCAYAVRHWRAPVSERCCTVMEKKVKNPACSLFSQTAYDAGVSCSDYSKTLRHCRSPCWIQVWSFHSEDSPLSGISSISLC</sequence>
<proteinExistence type="predicted"/>
<comment type="caution">
    <text evidence="1">The sequence shown here is derived from an EMBL/GenBank/DDBJ whole genome shotgun (WGS) entry which is preliminary data.</text>
</comment>
<keyword evidence="2" id="KW-1185">Reference proteome</keyword>
<reference evidence="1" key="1">
    <citation type="submission" date="2019-09" db="EMBL/GenBank/DDBJ databases">
        <title>Draft genome information of white flower Hibiscus syriacus.</title>
        <authorList>
            <person name="Kim Y.-M."/>
        </authorList>
    </citation>
    <scope>NUCLEOTIDE SEQUENCE [LARGE SCALE GENOMIC DNA]</scope>
    <source>
        <strain evidence="1">YM2019G1</strain>
    </source>
</reference>